<reference evidence="2" key="1">
    <citation type="submission" date="2019-08" db="EMBL/GenBank/DDBJ databases">
        <authorList>
            <person name="Kucharzyk K."/>
            <person name="Murdoch R.W."/>
            <person name="Higgins S."/>
            <person name="Loffler F."/>
        </authorList>
    </citation>
    <scope>NUCLEOTIDE SEQUENCE</scope>
</reference>
<feature type="domain" description="Rhodanese" evidence="1">
    <location>
        <begin position="145"/>
        <end position="233"/>
    </location>
</feature>
<dbReference type="PANTHER" id="PTHR43031">
    <property type="entry name" value="FAD-DEPENDENT OXIDOREDUCTASE"/>
    <property type="match status" value="1"/>
</dbReference>
<dbReference type="PROSITE" id="PS50206">
    <property type="entry name" value="RHODANESE_3"/>
    <property type="match status" value="2"/>
</dbReference>
<name>A0A645EXM6_9ZZZZ</name>
<evidence type="ECO:0000313" key="2">
    <source>
        <dbReference type="EMBL" id="MPN06805.1"/>
    </source>
</evidence>
<dbReference type="InterPro" id="IPR050229">
    <property type="entry name" value="GlpE_sulfurtransferase"/>
</dbReference>
<dbReference type="Pfam" id="PF00581">
    <property type="entry name" value="Rhodanese"/>
    <property type="match status" value="2"/>
</dbReference>
<organism evidence="2">
    <name type="scientific">bioreactor metagenome</name>
    <dbReference type="NCBI Taxonomy" id="1076179"/>
    <lineage>
        <taxon>unclassified sequences</taxon>
        <taxon>metagenomes</taxon>
        <taxon>ecological metagenomes</taxon>
    </lineage>
</organism>
<comment type="caution">
    <text evidence="2">The sequence shown here is derived from an EMBL/GenBank/DDBJ whole genome shotgun (WGS) entry which is preliminary data.</text>
</comment>
<feature type="domain" description="Rhodanese" evidence="1">
    <location>
        <begin position="40"/>
        <end position="131"/>
    </location>
</feature>
<dbReference type="EC" id="2.8.1.1" evidence="2"/>
<gene>
    <name evidence="2" type="primary">glpE_40</name>
    <name evidence="2" type="ORF">SDC9_154062</name>
</gene>
<dbReference type="InterPro" id="IPR036873">
    <property type="entry name" value="Rhodanese-like_dom_sf"/>
</dbReference>
<accession>A0A645EXM6</accession>
<dbReference type="CDD" id="cd00158">
    <property type="entry name" value="RHOD"/>
    <property type="match status" value="2"/>
</dbReference>
<dbReference type="EMBL" id="VSSQ01052746">
    <property type="protein sequence ID" value="MPN06805.1"/>
    <property type="molecule type" value="Genomic_DNA"/>
</dbReference>
<dbReference type="GO" id="GO:0004792">
    <property type="term" value="F:thiosulfate-cyanide sulfurtransferase activity"/>
    <property type="evidence" value="ECO:0007669"/>
    <property type="project" value="UniProtKB-EC"/>
</dbReference>
<protein>
    <submittedName>
        <fullName evidence="2">Thiosulfate sulfurtransferase GlpE</fullName>
        <ecNumber evidence="2">2.8.1.1</ecNumber>
    </submittedName>
</protein>
<evidence type="ECO:0000259" key="1">
    <source>
        <dbReference type="PROSITE" id="PS50206"/>
    </source>
</evidence>
<dbReference type="InterPro" id="IPR001763">
    <property type="entry name" value="Rhodanese-like_dom"/>
</dbReference>
<proteinExistence type="predicted"/>
<dbReference type="Gene3D" id="3.40.250.10">
    <property type="entry name" value="Rhodanese-like domain"/>
    <property type="match status" value="2"/>
</dbReference>
<dbReference type="SUPFAM" id="SSF52821">
    <property type="entry name" value="Rhodanese/Cell cycle control phosphatase"/>
    <property type="match status" value="2"/>
</dbReference>
<dbReference type="AlphaFoldDB" id="A0A645EXM6"/>
<keyword evidence="2" id="KW-0808">Transferase</keyword>
<sequence>MPEAPDHFSRCSEMNRLGPANTQYLEKPKALLPKEFKEEMDAGAIVVDTRDVLPFASAHIPNAYGLSLRGNFATFAGWILPPYPTILLVADSENDVEIACKGLYSVGLDRVKGYLKGGMNGFAMKGFRTSRLASISIEELREKLEKKEVTLVDTRLKSEWDTFHILDSMHMPAPDVRARATEIPVNKPVAFICNSGNRSLLAASLFLQKRNDIEVMNVLGGTSVWNALGYPIE</sequence>
<dbReference type="PANTHER" id="PTHR43031:SF1">
    <property type="entry name" value="PYRIDINE NUCLEOTIDE-DISULPHIDE OXIDOREDUCTASE"/>
    <property type="match status" value="1"/>
</dbReference>
<dbReference type="SMART" id="SM00450">
    <property type="entry name" value="RHOD"/>
    <property type="match status" value="2"/>
</dbReference>